<evidence type="ECO:0000259" key="21">
    <source>
        <dbReference type="SMART" id="SM00306"/>
    </source>
</evidence>
<evidence type="ECO:0000256" key="7">
    <source>
        <dbReference type="ARBA" id="ARBA00022723"/>
    </source>
</evidence>
<dbReference type="Pfam" id="PF01085">
    <property type="entry name" value="HH_signal"/>
    <property type="match status" value="1"/>
</dbReference>
<keyword evidence="13" id="KW-0564">Palmitate</keyword>
<dbReference type="GO" id="GO:0005789">
    <property type="term" value="C:endoplasmic reticulum membrane"/>
    <property type="evidence" value="ECO:0007669"/>
    <property type="project" value="UniProtKB-SubCell"/>
</dbReference>
<dbReference type="GO" id="GO:0007224">
    <property type="term" value="P:smoothened signaling pathway"/>
    <property type="evidence" value="ECO:0007669"/>
    <property type="project" value="TreeGrafter"/>
</dbReference>
<dbReference type="PRINTS" id="PR00632">
    <property type="entry name" value="SONICHHOG"/>
</dbReference>
<dbReference type="GO" id="GO:0005615">
    <property type="term" value="C:extracellular space"/>
    <property type="evidence" value="ECO:0007669"/>
    <property type="project" value="TreeGrafter"/>
</dbReference>
<keyword evidence="6" id="KW-0709">Segmentation polarity protein</keyword>
<keyword evidence="8 18" id="KW-0732">Signal</keyword>
<dbReference type="GO" id="GO:0005886">
    <property type="term" value="C:plasma membrane"/>
    <property type="evidence" value="ECO:0007669"/>
    <property type="project" value="UniProtKB-SubCell"/>
</dbReference>
<dbReference type="AlphaFoldDB" id="A0AAJ6QW21"/>
<dbReference type="PROSITE" id="PS50817">
    <property type="entry name" value="INTEIN_N_TER"/>
    <property type="match status" value="1"/>
</dbReference>
<keyword evidence="4 18" id="KW-0645">Protease</keyword>
<dbReference type="GO" id="GO:0007267">
    <property type="term" value="P:cell-cell signaling"/>
    <property type="evidence" value="ECO:0007669"/>
    <property type="project" value="InterPro"/>
</dbReference>
<feature type="domain" description="Hint" evidence="20">
    <location>
        <begin position="296"/>
        <end position="340"/>
    </location>
</feature>
<gene>
    <name evidence="23" type="primary">LOC100905785</name>
</gene>
<evidence type="ECO:0000256" key="3">
    <source>
        <dbReference type="ARBA" id="ARBA00022475"/>
    </source>
</evidence>
<dbReference type="SUPFAM" id="SSF51294">
    <property type="entry name" value="Hedgehog/intein (Hint) domain"/>
    <property type="match status" value="1"/>
</dbReference>
<dbReference type="SUPFAM" id="SSF55166">
    <property type="entry name" value="Hedgehog/DD-peptidase"/>
    <property type="match status" value="1"/>
</dbReference>
<evidence type="ECO:0000256" key="8">
    <source>
        <dbReference type="ARBA" id="ARBA00022729"/>
    </source>
</evidence>
<evidence type="ECO:0000256" key="6">
    <source>
        <dbReference type="ARBA" id="ARBA00022716"/>
    </source>
</evidence>
<proteinExistence type="inferred from homology"/>
<dbReference type="InterPro" id="IPR009045">
    <property type="entry name" value="Zn_M74/Hedgehog-like"/>
</dbReference>
<sequence>MQLIDLLVLALAFSTHTADACGVGRVGFRRRPPRKLTPLVIKQYVPNVGEHTDGASGPPRGPIVRYSKGFSRLVPNYNKDIQFADDEGTGVDRIMSQRLRDKLNILAVSVMNQWPGVKLRVVDTWVERKAFKNNSLHYEGRAVDITTDDRQRSKYGMLARLAVEAGFDWVFYEDKKHIHASVKLDPNNGRNTAGCFERSSVVQTRSGSKPISQLNIGEEVLTYDEAENRFEFSPVLTFLDRDPSRKEDFFKLKIETGEQLLLTRYHLIYRHEYDDSASKTYASRVLPGDVIFTRVNGSVVQSKVVSVHVQRSYGVYAPMTASGNIVVNNVVASCYALVNDHSLAHTAFAPLRLFYSSVSWVQRILASIRTNILYSSASPSPAQDAESRIYTKSFLGVHWYARTLYTLFRPRLQAYFP</sequence>
<comment type="function">
    <molecule>Protein hedgehog</molecule>
    <text evidence="18">The C-terminal part of the hedgehog protein precursor displays an autoproteolysis activity that results in the cleavage of the full-length protein into two parts (N-product and C-product). In addition, the C-terminal part displays a cholesterol transferase activity that results by the covalent attachment of a cholesterol moiety to the C-terminal of the newly generated N-product.</text>
</comment>
<dbReference type="KEGG" id="goe:100905785"/>
<name>A0AAJ6QW21_9ACAR</name>
<dbReference type="GO" id="GO:0000139">
    <property type="term" value="C:Golgi membrane"/>
    <property type="evidence" value="ECO:0007669"/>
    <property type="project" value="UniProtKB-SubCell"/>
</dbReference>
<keyword evidence="7" id="KW-0479">Metal-binding</keyword>
<protein>
    <recommendedName>
        <fullName evidence="18">Hedgehog protein</fullName>
    </recommendedName>
</protein>
<reference evidence="23" key="1">
    <citation type="submission" date="2025-08" db="UniProtKB">
        <authorList>
            <consortium name="RefSeq"/>
        </authorList>
    </citation>
    <scope>IDENTIFICATION</scope>
</reference>
<evidence type="ECO:0000256" key="19">
    <source>
        <dbReference type="SAM" id="SignalP"/>
    </source>
</evidence>
<keyword evidence="18" id="KW-0256">Endoplasmic reticulum</keyword>
<dbReference type="PANTHER" id="PTHR11889:SF31">
    <property type="entry name" value="PROTEIN HEDGEHOG"/>
    <property type="match status" value="1"/>
</dbReference>
<evidence type="ECO:0000256" key="10">
    <source>
        <dbReference type="ARBA" id="ARBA00022813"/>
    </source>
</evidence>
<dbReference type="InterPro" id="IPR001767">
    <property type="entry name" value="Hedgehog_Hint"/>
</dbReference>
<evidence type="ECO:0000313" key="23">
    <source>
        <dbReference type="RefSeq" id="XP_003745743.1"/>
    </source>
</evidence>
<keyword evidence="10 18" id="KW-0068">Autocatalytic cleavage</keyword>
<evidence type="ECO:0000256" key="2">
    <source>
        <dbReference type="ARBA" id="ARBA00022473"/>
    </source>
</evidence>
<keyword evidence="18" id="KW-0333">Golgi apparatus</keyword>
<dbReference type="GO" id="GO:0005509">
    <property type="term" value="F:calcium ion binding"/>
    <property type="evidence" value="ECO:0007669"/>
    <property type="project" value="TreeGrafter"/>
</dbReference>
<dbReference type="Gene3D" id="2.170.16.10">
    <property type="entry name" value="Hedgehog/Intein (Hint) domain"/>
    <property type="match status" value="1"/>
</dbReference>
<evidence type="ECO:0000256" key="16">
    <source>
        <dbReference type="ARBA" id="ARBA00045369"/>
    </source>
</evidence>
<keyword evidence="2 18" id="KW-0217">Developmental protein</keyword>
<accession>A0AAJ6QW21</accession>
<dbReference type="InterPro" id="IPR050387">
    <property type="entry name" value="Hedgehog_Signaling"/>
</dbReference>
<dbReference type="Proteomes" id="UP000694867">
    <property type="component" value="Unplaced"/>
</dbReference>
<dbReference type="GeneID" id="100905785"/>
<dbReference type="CDD" id="cd00081">
    <property type="entry name" value="Hint"/>
    <property type="match status" value="1"/>
</dbReference>
<keyword evidence="15" id="KW-0504">Morphogen</keyword>
<keyword evidence="5" id="KW-0808">Transferase</keyword>
<comment type="similarity">
    <text evidence="1 18">Belongs to the hedgehog family.</text>
</comment>
<dbReference type="InterPro" id="IPR003587">
    <property type="entry name" value="Hint_dom_N"/>
</dbReference>
<dbReference type="GO" id="GO:0010468">
    <property type="term" value="P:regulation of gene expression"/>
    <property type="evidence" value="ECO:0007669"/>
    <property type="project" value="TreeGrafter"/>
</dbReference>
<comment type="subcellular location">
    <molecule>Sonic hedgehog protein</molecule>
    <subcellularLocation>
        <location evidence="18">Endoplasmic reticulum membrane</location>
    </subcellularLocation>
    <subcellularLocation>
        <location evidence="18">Golgi apparatus membrane</location>
    </subcellularLocation>
</comment>
<keyword evidence="11" id="KW-0106">Calcium</keyword>
<evidence type="ECO:0000256" key="5">
    <source>
        <dbReference type="ARBA" id="ARBA00022679"/>
    </source>
</evidence>
<feature type="domain" description="Hint" evidence="21">
    <location>
        <begin position="193"/>
        <end position="295"/>
    </location>
</feature>
<dbReference type="GO" id="GO:0007367">
    <property type="term" value="P:segment polarity determination"/>
    <property type="evidence" value="ECO:0007669"/>
    <property type="project" value="UniProtKB-KW"/>
</dbReference>
<keyword evidence="22" id="KW-1185">Reference proteome</keyword>
<dbReference type="GO" id="GO:0048731">
    <property type="term" value="P:system development"/>
    <property type="evidence" value="ECO:0007669"/>
    <property type="project" value="UniProtKB-ARBA"/>
</dbReference>
<evidence type="ECO:0000256" key="12">
    <source>
        <dbReference type="ARBA" id="ARBA00023136"/>
    </source>
</evidence>
<feature type="signal peptide" evidence="19">
    <location>
        <begin position="1"/>
        <end position="20"/>
    </location>
</feature>
<keyword evidence="3 18" id="KW-1003">Cell membrane</keyword>
<evidence type="ECO:0000256" key="9">
    <source>
        <dbReference type="ARBA" id="ARBA00022801"/>
    </source>
</evidence>
<dbReference type="CTD" id="42737"/>
<evidence type="ECO:0000256" key="15">
    <source>
        <dbReference type="ARBA" id="ARBA00023301"/>
    </source>
</evidence>
<dbReference type="GO" id="GO:0016540">
    <property type="term" value="P:protein autoprocessing"/>
    <property type="evidence" value="ECO:0007669"/>
    <property type="project" value="InterPro"/>
</dbReference>
<evidence type="ECO:0000256" key="14">
    <source>
        <dbReference type="ARBA" id="ARBA00023288"/>
    </source>
</evidence>
<comment type="function">
    <text evidence="16">The C-terminal part of the hedgehog protein precursor displays an autoproteolysis activity that results in the cleavage of the full-length protein into two parts (N-product and C-product). In addition, the C-terminal part displays a cholesterol transferase activity that results by the covalent attachment of a cholesterol moiety to the C-terminal of the newly generated N-product. Once cleaved, the C-product has no signaling activity and diffuses from the cell.</text>
</comment>
<evidence type="ECO:0000256" key="17">
    <source>
        <dbReference type="ARBA" id="ARBA00048589"/>
    </source>
</evidence>
<dbReference type="InterPro" id="IPR036844">
    <property type="entry name" value="Hint_dom_sf"/>
</dbReference>
<dbReference type="InterPro" id="IPR006141">
    <property type="entry name" value="Intein_N"/>
</dbReference>
<evidence type="ECO:0000256" key="18">
    <source>
        <dbReference type="RuleBase" id="RU280812"/>
    </source>
</evidence>
<dbReference type="GO" id="GO:0009653">
    <property type="term" value="P:anatomical structure morphogenesis"/>
    <property type="evidence" value="ECO:0007669"/>
    <property type="project" value="UniProtKB-KW"/>
</dbReference>
<comment type="subcellular location">
    <molecule>Protein hedgehog N-product</molecule>
    <subcellularLocation>
        <location evidence="18">Cell membrane</location>
        <topology evidence="18">Lipid-anchor</topology>
    </subcellularLocation>
</comment>
<comment type="catalytic activity">
    <reaction evidence="17">
        <text>glycyl-L-cysteinyl-[protein] + cholesterol + H(+) = [protein]-C-terminal glycyl cholesterol ester + N-terminal L-cysteinyl-[protein]</text>
        <dbReference type="Rhea" id="RHEA:59504"/>
        <dbReference type="Rhea" id="RHEA-COMP:12707"/>
        <dbReference type="Rhea" id="RHEA-COMP:15369"/>
        <dbReference type="Rhea" id="RHEA-COMP:15374"/>
        <dbReference type="ChEBI" id="CHEBI:15378"/>
        <dbReference type="ChEBI" id="CHEBI:16113"/>
        <dbReference type="ChEBI" id="CHEBI:65250"/>
        <dbReference type="ChEBI" id="CHEBI:143135"/>
        <dbReference type="ChEBI" id="CHEBI:143140"/>
    </reaction>
    <physiologicalReaction direction="left-to-right" evidence="17">
        <dbReference type="Rhea" id="RHEA:59505"/>
    </physiologicalReaction>
</comment>
<dbReference type="Pfam" id="PF01079">
    <property type="entry name" value="Hint"/>
    <property type="match status" value="1"/>
</dbReference>
<feature type="chain" id="PRO_5042540372" description="Hedgehog protein" evidence="19">
    <location>
        <begin position="21"/>
        <end position="417"/>
    </location>
</feature>
<dbReference type="FunFam" id="3.30.1380.10:FF:000001">
    <property type="entry name" value="Indian hedgehog"/>
    <property type="match status" value="1"/>
</dbReference>
<dbReference type="InterPro" id="IPR000320">
    <property type="entry name" value="Hedgehog_signalling_dom"/>
</dbReference>
<dbReference type="FunFam" id="2.170.16.10:FF:000001">
    <property type="entry name" value="Indian hedgehog"/>
    <property type="match status" value="1"/>
</dbReference>
<keyword evidence="12 18" id="KW-0472">Membrane</keyword>
<dbReference type="Gene3D" id="3.30.1380.10">
    <property type="match status" value="1"/>
</dbReference>
<dbReference type="GO" id="GO:0008233">
    <property type="term" value="F:peptidase activity"/>
    <property type="evidence" value="ECO:0007669"/>
    <property type="project" value="UniProtKB-UniRule"/>
</dbReference>
<evidence type="ECO:0000256" key="13">
    <source>
        <dbReference type="ARBA" id="ARBA00023139"/>
    </source>
</evidence>
<dbReference type="SMART" id="SM00306">
    <property type="entry name" value="HintN"/>
    <property type="match status" value="1"/>
</dbReference>
<dbReference type="GO" id="GO:0005113">
    <property type="term" value="F:patched binding"/>
    <property type="evidence" value="ECO:0007669"/>
    <property type="project" value="TreeGrafter"/>
</dbReference>
<evidence type="ECO:0000259" key="20">
    <source>
        <dbReference type="SMART" id="SM00305"/>
    </source>
</evidence>
<keyword evidence="9 18" id="KW-0378">Hydrolase</keyword>
<dbReference type="InterPro" id="IPR001657">
    <property type="entry name" value="Hedgehog"/>
</dbReference>
<dbReference type="SMART" id="SM00305">
    <property type="entry name" value="HintC"/>
    <property type="match status" value="1"/>
</dbReference>
<dbReference type="InterPro" id="IPR003586">
    <property type="entry name" value="Hint_dom_C"/>
</dbReference>
<dbReference type="RefSeq" id="XP_003745743.1">
    <property type="nucleotide sequence ID" value="XM_003745695.1"/>
</dbReference>
<dbReference type="PANTHER" id="PTHR11889">
    <property type="entry name" value="HEDGEHOG"/>
    <property type="match status" value="1"/>
</dbReference>
<dbReference type="GO" id="GO:0016539">
    <property type="term" value="P:intein-mediated protein splicing"/>
    <property type="evidence" value="ECO:0007669"/>
    <property type="project" value="InterPro"/>
</dbReference>
<evidence type="ECO:0000256" key="1">
    <source>
        <dbReference type="ARBA" id="ARBA00010649"/>
    </source>
</evidence>
<dbReference type="GO" id="GO:0016740">
    <property type="term" value="F:transferase activity"/>
    <property type="evidence" value="ECO:0007669"/>
    <property type="project" value="UniProtKB-KW"/>
</dbReference>
<comment type="function">
    <molecule>Protein hedgehog N-product</molecule>
    <text evidence="18">The dually lipidated hedgehog protein N-product is a morphogen which is essential for a variety of patterning events during development.</text>
</comment>
<organism evidence="22 23">
    <name type="scientific">Galendromus occidentalis</name>
    <name type="common">western predatory mite</name>
    <dbReference type="NCBI Taxonomy" id="34638"/>
    <lineage>
        <taxon>Eukaryota</taxon>
        <taxon>Metazoa</taxon>
        <taxon>Ecdysozoa</taxon>
        <taxon>Arthropoda</taxon>
        <taxon>Chelicerata</taxon>
        <taxon>Arachnida</taxon>
        <taxon>Acari</taxon>
        <taxon>Parasitiformes</taxon>
        <taxon>Mesostigmata</taxon>
        <taxon>Gamasina</taxon>
        <taxon>Phytoseioidea</taxon>
        <taxon>Phytoseiidae</taxon>
        <taxon>Typhlodrominae</taxon>
        <taxon>Galendromus</taxon>
    </lineage>
</organism>
<dbReference type="GO" id="GO:0001708">
    <property type="term" value="P:cell fate specification"/>
    <property type="evidence" value="ECO:0007669"/>
    <property type="project" value="TreeGrafter"/>
</dbReference>
<evidence type="ECO:0000256" key="11">
    <source>
        <dbReference type="ARBA" id="ARBA00022837"/>
    </source>
</evidence>
<evidence type="ECO:0000256" key="4">
    <source>
        <dbReference type="ARBA" id="ARBA00022670"/>
    </source>
</evidence>
<evidence type="ECO:0000313" key="22">
    <source>
        <dbReference type="Proteomes" id="UP000694867"/>
    </source>
</evidence>
<keyword evidence="14" id="KW-0449">Lipoprotein</keyword>
<dbReference type="GO" id="GO:0016015">
    <property type="term" value="F:morphogen activity"/>
    <property type="evidence" value="ECO:0007669"/>
    <property type="project" value="UniProtKB-KW"/>
</dbReference>